<dbReference type="SUPFAM" id="SSF52833">
    <property type="entry name" value="Thioredoxin-like"/>
    <property type="match status" value="1"/>
</dbReference>
<dbReference type="PRINTS" id="PR00421">
    <property type="entry name" value="THIOREDOXIN"/>
</dbReference>
<dbReference type="InterPro" id="IPR011990">
    <property type="entry name" value="TPR-like_helical_dom_sf"/>
</dbReference>
<sequence>MTDLVKDSSDLAFMADVIEASKETPVVVDFWAPWCGPCKQLMPALERQVKAVGGKVKLVKINIDENPGVAGQLGVRSIPAVFAFKDGEPVDGFMGAQPESELSKFIARLSGDVDPKEEAETLVLRARDSLTAGDPGGAAQDFAQALQLDPESGSALAGLARVYLDMGNREMATEMVQNATGALSEHPEVASIRSELALGESAPEPDAPAQDDTELRDAEASVAADETNLNARLVFAKALAARGRRAEAVDHLIYSIGRNRMHDDEAARHFLLTIFEAEGPESEVSIDGRRRLSSILFA</sequence>
<dbReference type="Pfam" id="PF14559">
    <property type="entry name" value="TPR_19"/>
    <property type="match status" value="1"/>
</dbReference>
<evidence type="ECO:0000259" key="8">
    <source>
        <dbReference type="PROSITE" id="PS51352"/>
    </source>
</evidence>
<dbReference type="CDD" id="cd02956">
    <property type="entry name" value="ybbN"/>
    <property type="match status" value="1"/>
</dbReference>
<dbReference type="SMART" id="SM00028">
    <property type="entry name" value="TPR"/>
    <property type="match status" value="3"/>
</dbReference>
<evidence type="ECO:0000256" key="6">
    <source>
        <dbReference type="NCBIfam" id="TIGR01068"/>
    </source>
</evidence>
<comment type="similarity">
    <text evidence="1">Belongs to the thioredoxin family.</text>
</comment>
<keyword evidence="3" id="KW-0249">Electron transport</keyword>
<dbReference type="Proteomes" id="UP001161391">
    <property type="component" value="Unassembled WGS sequence"/>
</dbReference>
<evidence type="ECO:0000256" key="4">
    <source>
        <dbReference type="ARBA" id="ARBA00023157"/>
    </source>
</evidence>
<evidence type="ECO:0000256" key="3">
    <source>
        <dbReference type="ARBA" id="ARBA00022982"/>
    </source>
</evidence>
<dbReference type="Pfam" id="PF00085">
    <property type="entry name" value="Thioredoxin"/>
    <property type="match status" value="1"/>
</dbReference>
<name>A0ABQ5V9X4_9PROT</name>
<evidence type="ECO:0000256" key="2">
    <source>
        <dbReference type="ARBA" id="ARBA00022448"/>
    </source>
</evidence>
<keyword evidence="5" id="KW-0676">Redox-active center</keyword>
<evidence type="ECO:0000256" key="5">
    <source>
        <dbReference type="ARBA" id="ARBA00023284"/>
    </source>
</evidence>
<evidence type="ECO:0000256" key="7">
    <source>
        <dbReference type="SAM" id="MobiDB-lite"/>
    </source>
</evidence>
<organism evidence="9 10">
    <name type="scientific">Algimonas ampicilliniresistens</name>
    <dbReference type="NCBI Taxonomy" id="1298735"/>
    <lineage>
        <taxon>Bacteria</taxon>
        <taxon>Pseudomonadati</taxon>
        <taxon>Pseudomonadota</taxon>
        <taxon>Alphaproteobacteria</taxon>
        <taxon>Maricaulales</taxon>
        <taxon>Robiginitomaculaceae</taxon>
        <taxon>Algimonas</taxon>
    </lineage>
</organism>
<feature type="region of interest" description="Disordered" evidence="7">
    <location>
        <begin position="199"/>
        <end position="219"/>
    </location>
</feature>
<dbReference type="InterPro" id="IPR013766">
    <property type="entry name" value="Thioredoxin_domain"/>
</dbReference>
<dbReference type="SUPFAM" id="SSF48452">
    <property type="entry name" value="TPR-like"/>
    <property type="match status" value="1"/>
</dbReference>
<dbReference type="Gene3D" id="3.40.30.10">
    <property type="entry name" value="Glutaredoxin"/>
    <property type="match status" value="1"/>
</dbReference>
<reference evidence="9" key="1">
    <citation type="journal article" date="2014" name="Int. J. Syst. Evol. Microbiol.">
        <title>Complete genome of a new Firmicutes species belonging to the dominant human colonic microbiota ('Ruminococcus bicirculans') reveals two chromosomes and a selective capacity to utilize plant glucans.</title>
        <authorList>
            <consortium name="NISC Comparative Sequencing Program"/>
            <person name="Wegmann U."/>
            <person name="Louis P."/>
            <person name="Goesmann A."/>
            <person name="Henrissat B."/>
            <person name="Duncan S.H."/>
            <person name="Flint H.J."/>
        </authorList>
    </citation>
    <scope>NUCLEOTIDE SEQUENCE</scope>
    <source>
        <strain evidence="9">NBRC 108219</strain>
    </source>
</reference>
<keyword evidence="10" id="KW-1185">Reference proteome</keyword>
<protein>
    <recommendedName>
        <fullName evidence="6">Thioredoxin</fullName>
    </recommendedName>
</protein>
<feature type="domain" description="Thioredoxin" evidence="8">
    <location>
        <begin position="1"/>
        <end position="111"/>
    </location>
</feature>
<dbReference type="PANTHER" id="PTHR45663">
    <property type="entry name" value="GEO12009P1"/>
    <property type="match status" value="1"/>
</dbReference>
<dbReference type="Pfam" id="PF14561">
    <property type="entry name" value="TPR_20"/>
    <property type="match status" value="1"/>
</dbReference>
<dbReference type="PROSITE" id="PS51352">
    <property type="entry name" value="THIOREDOXIN_2"/>
    <property type="match status" value="1"/>
</dbReference>
<keyword evidence="4" id="KW-1015">Disulfide bond</keyword>
<dbReference type="NCBIfam" id="TIGR01068">
    <property type="entry name" value="thioredoxin"/>
    <property type="match status" value="1"/>
</dbReference>
<evidence type="ECO:0000256" key="1">
    <source>
        <dbReference type="ARBA" id="ARBA00008987"/>
    </source>
</evidence>
<reference evidence="9" key="2">
    <citation type="submission" date="2023-01" db="EMBL/GenBank/DDBJ databases">
        <title>Draft genome sequence of Algimonas ampicilliniresistens strain NBRC 108219.</title>
        <authorList>
            <person name="Sun Q."/>
            <person name="Mori K."/>
        </authorList>
    </citation>
    <scope>NUCLEOTIDE SEQUENCE</scope>
    <source>
        <strain evidence="9">NBRC 108219</strain>
    </source>
</reference>
<dbReference type="RefSeq" id="WP_284389606.1">
    <property type="nucleotide sequence ID" value="NZ_BSNK01000002.1"/>
</dbReference>
<evidence type="ECO:0000313" key="10">
    <source>
        <dbReference type="Proteomes" id="UP001161391"/>
    </source>
</evidence>
<dbReference type="InterPro" id="IPR005746">
    <property type="entry name" value="Thioredoxin"/>
</dbReference>
<dbReference type="PROSITE" id="PS51354">
    <property type="entry name" value="GLUTAREDOXIN_2"/>
    <property type="match status" value="1"/>
</dbReference>
<dbReference type="EMBL" id="BSNK01000002">
    <property type="protein sequence ID" value="GLQ23807.1"/>
    <property type="molecule type" value="Genomic_DNA"/>
</dbReference>
<dbReference type="Gene3D" id="1.25.40.10">
    <property type="entry name" value="Tetratricopeptide repeat domain"/>
    <property type="match status" value="2"/>
</dbReference>
<keyword evidence="2" id="KW-0813">Transport</keyword>
<dbReference type="InterPro" id="IPR036249">
    <property type="entry name" value="Thioredoxin-like_sf"/>
</dbReference>
<accession>A0ABQ5V9X4</accession>
<dbReference type="PROSITE" id="PS00194">
    <property type="entry name" value="THIOREDOXIN_1"/>
    <property type="match status" value="1"/>
</dbReference>
<dbReference type="PANTHER" id="PTHR45663:SF11">
    <property type="entry name" value="GEO12009P1"/>
    <property type="match status" value="1"/>
</dbReference>
<proteinExistence type="inferred from homology"/>
<comment type="caution">
    <text evidence="9">The sequence shown here is derived from an EMBL/GenBank/DDBJ whole genome shotgun (WGS) entry which is preliminary data.</text>
</comment>
<gene>
    <name evidence="9" type="ORF">GCM10007853_16810</name>
</gene>
<dbReference type="InterPro" id="IPR019734">
    <property type="entry name" value="TPR_rpt"/>
</dbReference>
<dbReference type="InterPro" id="IPR017937">
    <property type="entry name" value="Thioredoxin_CS"/>
</dbReference>
<evidence type="ECO:0000313" key="9">
    <source>
        <dbReference type="EMBL" id="GLQ23807.1"/>
    </source>
</evidence>